<gene>
    <name evidence="2" type="ORF">GCU69_19350</name>
</gene>
<reference evidence="2 3" key="1">
    <citation type="submission" date="2019-10" db="EMBL/GenBank/DDBJ databases">
        <title>Streptomyces tenebrisbrunneis sp.nov., an endogenous actinomycete isolated from of Lycium ruthenicum.</title>
        <authorList>
            <person name="Ma L."/>
        </authorList>
    </citation>
    <scope>NUCLEOTIDE SEQUENCE [LARGE SCALE GENOMIC DNA]</scope>
    <source>
        <strain evidence="2 3">TRM 66187</strain>
    </source>
</reference>
<keyword evidence="2" id="KW-0378">Hydrolase</keyword>
<evidence type="ECO:0000259" key="1">
    <source>
        <dbReference type="Pfam" id="PF14206"/>
    </source>
</evidence>
<dbReference type="Pfam" id="PF14206">
    <property type="entry name" value="Cys_rich_CPCC"/>
    <property type="match status" value="1"/>
</dbReference>
<dbReference type="Proteomes" id="UP000621266">
    <property type="component" value="Unassembled WGS sequence"/>
</dbReference>
<dbReference type="GO" id="GO:0016787">
    <property type="term" value="F:hydrolase activity"/>
    <property type="evidence" value="ECO:0007669"/>
    <property type="project" value="UniProtKB-KW"/>
</dbReference>
<sequence length="174" mass="18845">MILPGASRDPYSSIDAAVGSSLEAEAGDSDAWDTALGGEAYRTGTSGTVAVSAGGAAPCPCCGHLTLGETGGYEICPVCCWEDDPVQLRWPLMESGANELCLMDAQLNYRRTGAAAERFRGRVRPPAAHERRDPGWRPVDLAKDSFEAADTEVPWPEDLALLYWWRPAFWRRGA</sequence>
<comment type="caution">
    <text evidence="2">The sequence shown here is derived from an EMBL/GenBank/DDBJ whole genome shotgun (WGS) entry which is preliminary data.</text>
</comment>
<evidence type="ECO:0000313" key="3">
    <source>
        <dbReference type="Proteomes" id="UP000621266"/>
    </source>
</evidence>
<feature type="domain" description="Cysteine-rich CPCC" evidence="1">
    <location>
        <begin position="58"/>
        <end position="129"/>
    </location>
</feature>
<name>A0ABQ7FF58_9ACTN</name>
<dbReference type="EMBL" id="WHPN01000314">
    <property type="protein sequence ID" value="KAF4407460.1"/>
    <property type="molecule type" value="Genomic_DNA"/>
</dbReference>
<protein>
    <submittedName>
        <fullName evidence="2">Hydrolase</fullName>
    </submittedName>
</protein>
<accession>A0ABQ7FF58</accession>
<organism evidence="2 3">
    <name type="scientific">Streptomyces lycii</name>
    <dbReference type="NCBI Taxonomy" id="2654337"/>
    <lineage>
        <taxon>Bacteria</taxon>
        <taxon>Bacillati</taxon>
        <taxon>Actinomycetota</taxon>
        <taxon>Actinomycetes</taxon>
        <taxon>Kitasatosporales</taxon>
        <taxon>Streptomycetaceae</taxon>
        <taxon>Streptomyces</taxon>
    </lineage>
</organism>
<proteinExistence type="predicted"/>
<evidence type="ECO:0000313" key="2">
    <source>
        <dbReference type="EMBL" id="KAF4407460.1"/>
    </source>
</evidence>
<dbReference type="InterPro" id="IPR025983">
    <property type="entry name" value="Cys_rich_CPCC"/>
</dbReference>
<dbReference type="RefSeq" id="WP_098750145.1">
    <property type="nucleotide sequence ID" value="NZ_WHPN01000314.1"/>
</dbReference>
<keyword evidence="3" id="KW-1185">Reference proteome</keyword>